<evidence type="ECO:0000256" key="8">
    <source>
        <dbReference type="ARBA" id="ARBA00023172"/>
    </source>
</evidence>
<dbReference type="GO" id="GO:0000287">
    <property type="term" value="F:magnesium ion binding"/>
    <property type="evidence" value="ECO:0007669"/>
    <property type="project" value="UniProtKB-UniRule"/>
</dbReference>
<reference evidence="13" key="1">
    <citation type="journal article" date="2014" name="Int. J. Syst. Evol. Microbiol.">
        <title>Complete genome sequence of Corynebacterium casei LMG S-19264T (=DSM 44701T), isolated from a smear-ripened cheese.</title>
        <authorList>
            <consortium name="US DOE Joint Genome Institute (JGI-PGF)"/>
            <person name="Walter F."/>
            <person name="Albersmeier A."/>
            <person name="Kalinowski J."/>
            <person name="Ruckert C."/>
        </authorList>
    </citation>
    <scope>NUCLEOTIDE SEQUENCE</scope>
    <source>
        <strain evidence="13">JCM 31740</strain>
    </source>
</reference>
<reference evidence="14" key="2">
    <citation type="submission" date="2018-04" db="EMBL/GenBank/DDBJ databases">
        <title>Complete genome sequence of Sulfodiicoccus acidiphilus strain HS-1.</title>
        <authorList>
            <person name="Sakai H.D."/>
            <person name="Kurosawa N."/>
        </authorList>
    </citation>
    <scope>NUCLEOTIDE SEQUENCE [LARGE SCALE GENOMIC DNA]</scope>
    <source>
        <strain evidence="14">HS-1</strain>
    </source>
</reference>
<keyword evidence="9 11" id="KW-0234">DNA repair</keyword>
<dbReference type="NCBIfam" id="NF040854">
    <property type="entry name" value="Hol_resolv_Hjc"/>
    <property type="match status" value="1"/>
</dbReference>
<keyword evidence="5 11" id="KW-0378">Hydrolase</keyword>
<gene>
    <name evidence="11" type="primary">hjc</name>
    <name evidence="13" type="ORF">GCM10007116_01620</name>
    <name evidence="12" type="ORF">HS1genome_2392</name>
</gene>
<keyword evidence="1 11" id="KW-0540">Nuclease</keyword>
<dbReference type="InterPro" id="IPR014428">
    <property type="entry name" value="Hjc_arc"/>
</dbReference>
<evidence type="ECO:0000313" key="14">
    <source>
        <dbReference type="Proteomes" id="UP000276741"/>
    </source>
</evidence>
<evidence type="ECO:0000256" key="7">
    <source>
        <dbReference type="ARBA" id="ARBA00023125"/>
    </source>
</evidence>
<dbReference type="Pfam" id="PF01870">
    <property type="entry name" value="Hjc"/>
    <property type="match status" value="1"/>
</dbReference>
<feature type="binding site" evidence="11">
    <location>
        <position position="42"/>
    </location>
    <ligand>
        <name>Mg(2+)</name>
        <dbReference type="ChEBI" id="CHEBI:18420"/>
    </ligand>
</feature>
<dbReference type="HAMAP" id="MF_01490">
    <property type="entry name" value="HJ_Resolv_Hjc"/>
    <property type="match status" value="1"/>
</dbReference>
<evidence type="ECO:0000256" key="4">
    <source>
        <dbReference type="ARBA" id="ARBA00022763"/>
    </source>
</evidence>
<comment type="catalytic activity">
    <reaction evidence="10 11">
        <text>Endonucleolytic cleavage at a junction such as a reciprocal single-stranded crossover between two homologous DNA duplexes (Holliday junction).</text>
        <dbReference type="EC" id="3.1.21.10"/>
    </reaction>
</comment>
<feature type="binding site" evidence="11">
    <location>
        <position position="55"/>
    </location>
    <ligand>
        <name>Mg(2+)</name>
        <dbReference type="ChEBI" id="CHEBI:18420"/>
    </ligand>
</feature>
<dbReference type="GeneID" id="38667847"/>
<keyword evidence="7 11" id="KW-0238">DNA-binding</keyword>
<sequence>MSERKRRGSTVERYIVNRLTAKGFACLRAPASGSKRKQPVPDIVALKDGVIIIIEVKSRASEENIYVNRDQAEGITKFSERSGGELFLAIKSPSGIRFLDFSKLRQTRGGNFVADKNLISSGMSLEDLVRHVESKLVKKLDLFA</sequence>
<dbReference type="GO" id="GO:0006310">
    <property type="term" value="P:DNA recombination"/>
    <property type="evidence" value="ECO:0007669"/>
    <property type="project" value="UniProtKB-UniRule"/>
</dbReference>
<keyword evidence="6 11" id="KW-0460">Magnesium</keyword>
<dbReference type="Gene3D" id="3.40.1350.10">
    <property type="match status" value="1"/>
</dbReference>
<evidence type="ECO:0000256" key="11">
    <source>
        <dbReference type="HAMAP-Rule" id="MF_01490"/>
    </source>
</evidence>
<dbReference type="KEGG" id="sacd:HS1genome_2392"/>
<evidence type="ECO:0000256" key="3">
    <source>
        <dbReference type="ARBA" id="ARBA00022759"/>
    </source>
</evidence>
<evidence type="ECO:0000256" key="6">
    <source>
        <dbReference type="ARBA" id="ARBA00022842"/>
    </source>
</evidence>
<dbReference type="EMBL" id="AP018553">
    <property type="protein sequence ID" value="BBD74003.1"/>
    <property type="molecule type" value="Genomic_DNA"/>
</dbReference>
<dbReference type="Proteomes" id="UP000616143">
    <property type="component" value="Unassembled WGS sequence"/>
</dbReference>
<dbReference type="InterPro" id="IPR002732">
    <property type="entry name" value="Hjc"/>
</dbReference>
<name>A0A348B751_9CREN</name>
<evidence type="ECO:0000256" key="5">
    <source>
        <dbReference type="ARBA" id="ARBA00022801"/>
    </source>
</evidence>
<dbReference type="AlphaFoldDB" id="A0A348B751"/>
<keyword evidence="8 11" id="KW-0233">DNA recombination</keyword>
<dbReference type="RefSeq" id="WP_126451221.1">
    <property type="nucleotide sequence ID" value="NZ_AP018553.1"/>
</dbReference>
<keyword evidence="2 11" id="KW-0479">Metal-binding</keyword>
<organism evidence="12 14">
    <name type="scientific">Sulfodiicoccus acidiphilus</name>
    <dbReference type="NCBI Taxonomy" id="1670455"/>
    <lineage>
        <taxon>Archaea</taxon>
        <taxon>Thermoproteota</taxon>
        <taxon>Thermoprotei</taxon>
        <taxon>Sulfolobales</taxon>
        <taxon>Sulfolobaceae</taxon>
        <taxon>Sulfodiicoccus</taxon>
    </lineage>
</organism>
<feature type="site" description="Transition state stabilizer" evidence="11">
    <location>
        <position position="57"/>
    </location>
</feature>
<dbReference type="EMBL" id="BMQS01000001">
    <property type="protein sequence ID" value="GGT87233.1"/>
    <property type="molecule type" value="Genomic_DNA"/>
</dbReference>
<evidence type="ECO:0000313" key="12">
    <source>
        <dbReference type="EMBL" id="BBD74003.1"/>
    </source>
</evidence>
<feature type="active site" evidence="11">
    <location>
        <position position="32"/>
    </location>
</feature>
<comment type="cofactor">
    <cofactor evidence="11">
        <name>Mg(2+)</name>
        <dbReference type="ChEBI" id="CHEBI:18420"/>
    </cofactor>
    <text evidence="11">Binds 1 Mg(2+) ion per subunit.</text>
</comment>
<reference evidence="12" key="3">
    <citation type="journal article" date="2019" name="BMC Res. Notes">
        <title>Complete genome sequence of the Sulfodiicoccus acidiphilus strain HS-1T, the first crenarchaeon that lacks polB3, isolated from an acidic hot spring in Ohwaku-dani, Hakone, Japan.</title>
        <authorList>
            <person name="Sakai H.D."/>
            <person name="Kurosawa N."/>
        </authorList>
    </citation>
    <scope>NUCLEOTIDE SEQUENCE</scope>
    <source>
        <strain evidence="12">HS-1</strain>
    </source>
</reference>
<accession>A0A348B751</accession>
<keyword evidence="4 11" id="KW-0227">DNA damage</keyword>
<feature type="binding site" evidence="11">
    <location>
        <position position="12"/>
    </location>
    <ligand>
        <name>Mg(2+)</name>
        <dbReference type="ChEBI" id="CHEBI:18420"/>
    </ligand>
</feature>
<dbReference type="InterPro" id="IPR011856">
    <property type="entry name" value="tRNA_endonuc-like_dom_sf"/>
</dbReference>
<comment type="subunit">
    <text evidence="11">Homodimer.</text>
</comment>
<dbReference type="OrthoDB" id="34330at2157"/>
<evidence type="ECO:0000256" key="10">
    <source>
        <dbReference type="ARBA" id="ARBA00029354"/>
    </source>
</evidence>
<dbReference type="Proteomes" id="UP000276741">
    <property type="component" value="Chromosome"/>
</dbReference>
<protein>
    <recommendedName>
        <fullName evidence="11">Crossover junction endodeoxyribonuclease Hjc</fullName>
        <shortName evidence="11">Hjc</shortName>
        <ecNumber evidence="11">3.1.21.10</ecNumber>
    </recommendedName>
    <alternativeName>
        <fullName evidence="11">Holliday junction resolvase Hjc</fullName>
    </alternativeName>
</protein>
<dbReference type="GO" id="GO:0003677">
    <property type="term" value="F:DNA binding"/>
    <property type="evidence" value="ECO:0007669"/>
    <property type="project" value="UniProtKB-KW"/>
</dbReference>
<dbReference type="SUPFAM" id="SSF52980">
    <property type="entry name" value="Restriction endonuclease-like"/>
    <property type="match status" value="1"/>
</dbReference>
<reference evidence="13" key="4">
    <citation type="submission" date="2020-09" db="EMBL/GenBank/DDBJ databases">
        <authorList>
            <person name="Sun Q."/>
            <person name="Ohkuma M."/>
        </authorList>
    </citation>
    <scope>NUCLEOTIDE SEQUENCE</scope>
    <source>
        <strain evidence="13">JCM 31740</strain>
    </source>
</reference>
<dbReference type="GO" id="GO:0006281">
    <property type="term" value="P:DNA repair"/>
    <property type="evidence" value="ECO:0007669"/>
    <property type="project" value="UniProtKB-UniRule"/>
</dbReference>
<evidence type="ECO:0000256" key="2">
    <source>
        <dbReference type="ARBA" id="ARBA00022723"/>
    </source>
</evidence>
<dbReference type="GO" id="GO:0008821">
    <property type="term" value="F:crossover junction DNA endonuclease activity"/>
    <property type="evidence" value="ECO:0007669"/>
    <property type="project" value="UniProtKB-UniRule"/>
</dbReference>
<dbReference type="EC" id="3.1.21.10" evidence="11"/>
<proteinExistence type="inferred from homology"/>
<keyword evidence="14" id="KW-1185">Reference proteome</keyword>
<evidence type="ECO:0000256" key="9">
    <source>
        <dbReference type="ARBA" id="ARBA00023204"/>
    </source>
</evidence>
<dbReference type="InterPro" id="IPR011335">
    <property type="entry name" value="Restrct_endonuc-II-like"/>
</dbReference>
<comment type="similarity">
    <text evidence="11">Belongs to the Holliday junction resolvase Hjc family.</text>
</comment>
<dbReference type="PIRSF" id="PIRSF004985">
    <property type="entry name" value="Hlld_jn_rslvs_ar"/>
    <property type="match status" value="1"/>
</dbReference>
<comment type="function">
    <text evidence="11">A structure-specific endonuclease that resolves Holliday junction (HJ) intermediates during genetic recombination. Cleaves 4-way DNA junctions introducing paired nicks in opposing strands, leaving a 5'-terminal phosphate and a 3'-terminal hydroxyl group that are subsequently ligated to produce recombinant products.</text>
</comment>
<evidence type="ECO:0000313" key="13">
    <source>
        <dbReference type="EMBL" id="GGT87233.1"/>
    </source>
</evidence>
<evidence type="ECO:0000256" key="1">
    <source>
        <dbReference type="ARBA" id="ARBA00022722"/>
    </source>
</evidence>
<dbReference type="PANTHER" id="PTHR39651">
    <property type="entry name" value="HOLLIDAY JUNCTION RESOLVASE HJC"/>
    <property type="match status" value="1"/>
</dbReference>
<keyword evidence="3 11" id="KW-0255">Endonuclease</keyword>
<dbReference type="PANTHER" id="PTHR39651:SF1">
    <property type="entry name" value="HOLLIDAY JUNCTION RESOLVASE HJC"/>
    <property type="match status" value="1"/>
</dbReference>